<feature type="domain" description="Peptidase M28" evidence="3">
    <location>
        <begin position="92"/>
        <end position="168"/>
    </location>
</feature>
<evidence type="ECO:0000256" key="1">
    <source>
        <dbReference type="ARBA" id="ARBA00022801"/>
    </source>
</evidence>
<evidence type="ECO:0000313" key="4">
    <source>
        <dbReference type="EMBL" id="SVA00793.1"/>
    </source>
</evidence>
<gene>
    <name evidence="4" type="ORF">METZ01_LOCUS53647</name>
</gene>
<dbReference type="Pfam" id="PF04389">
    <property type="entry name" value="Peptidase_M28"/>
    <property type="match status" value="1"/>
</dbReference>
<feature type="transmembrane region" description="Helical" evidence="2">
    <location>
        <begin position="15"/>
        <end position="33"/>
    </location>
</feature>
<reference evidence="4" key="1">
    <citation type="submission" date="2018-05" db="EMBL/GenBank/DDBJ databases">
        <authorList>
            <person name="Lanie J.A."/>
            <person name="Ng W.-L."/>
            <person name="Kazmierczak K.M."/>
            <person name="Andrzejewski T.M."/>
            <person name="Davidsen T.M."/>
            <person name="Wayne K.J."/>
            <person name="Tettelin H."/>
            <person name="Glass J.I."/>
            <person name="Rusch D."/>
            <person name="Podicherti R."/>
            <person name="Tsui H.-C.T."/>
            <person name="Winkler M.E."/>
        </authorList>
    </citation>
    <scope>NUCLEOTIDE SEQUENCE</scope>
</reference>
<dbReference type="GO" id="GO:0016813">
    <property type="term" value="F:hydrolase activity, acting on carbon-nitrogen (but not peptide) bonds, in linear amidines"/>
    <property type="evidence" value="ECO:0007669"/>
    <property type="project" value="InterPro"/>
</dbReference>
<dbReference type="SUPFAM" id="SSF53187">
    <property type="entry name" value="Zn-dependent exopeptidases"/>
    <property type="match status" value="1"/>
</dbReference>
<accession>A0A381SHV2</accession>
<keyword evidence="2" id="KW-0472">Membrane</keyword>
<keyword evidence="2" id="KW-0812">Transmembrane</keyword>
<organism evidence="4">
    <name type="scientific">marine metagenome</name>
    <dbReference type="NCBI Taxonomy" id="408172"/>
    <lineage>
        <taxon>unclassified sequences</taxon>
        <taxon>metagenomes</taxon>
        <taxon>ecological metagenomes</taxon>
    </lineage>
</organism>
<dbReference type="PANTHER" id="PTHR32494">
    <property type="entry name" value="ALLANTOATE DEIMINASE-RELATED"/>
    <property type="match status" value="1"/>
</dbReference>
<sequence>MTGGILNQQINHSSIKLIIACFLFSIIFANNPLRINNNRLNKHLTELSKFGKNEFGGVSRVAYSDADLRGREFAIKLMKTAGMDVHIDPGGNIIGILAGKNNDLPPIAIGSHIDSVPEGGNFDGNVGSISAIEVAQTLKESKHTLNHPLIVVIFQNEEGGLFGSKVMTSGLTELELELQSSSGYSIRKGIERIGGNIDQLEKAKLKKNEWAAYVELHIEQGGILYNENLDIGVVQGIVGIKQW</sequence>
<evidence type="ECO:0000256" key="2">
    <source>
        <dbReference type="SAM" id="Phobius"/>
    </source>
</evidence>
<dbReference type="InterPro" id="IPR010158">
    <property type="entry name" value="Amidase_Cbmase"/>
</dbReference>
<proteinExistence type="predicted"/>
<dbReference type="InterPro" id="IPR007484">
    <property type="entry name" value="Peptidase_M28"/>
</dbReference>
<dbReference type="EMBL" id="UINC01002838">
    <property type="protein sequence ID" value="SVA00793.1"/>
    <property type="molecule type" value="Genomic_DNA"/>
</dbReference>
<dbReference type="PANTHER" id="PTHR32494:SF5">
    <property type="entry name" value="ALLANTOATE AMIDOHYDROLASE"/>
    <property type="match status" value="1"/>
</dbReference>
<protein>
    <recommendedName>
        <fullName evidence="3">Peptidase M28 domain-containing protein</fullName>
    </recommendedName>
</protein>
<name>A0A381SHV2_9ZZZZ</name>
<keyword evidence="2" id="KW-1133">Transmembrane helix</keyword>
<keyword evidence="1" id="KW-0378">Hydrolase</keyword>
<dbReference type="AlphaFoldDB" id="A0A381SHV2"/>
<feature type="non-terminal residue" evidence="4">
    <location>
        <position position="243"/>
    </location>
</feature>
<evidence type="ECO:0000259" key="3">
    <source>
        <dbReference type="Pfam" id="PF04389"/>
    </source>
</evidence>
<dbReference type="Gene3D" id="3.40.630.10">
    <property type="entry name" value="Zn peptidases"/>
    <property type="match status" value="1"/>
</dbReference>